<proteinExistence type="inferred from homology"/>
<dbReference type="InterPro" id="IPR010301">
    <property type="entry name" value="RRP1"/>
</dbReference>
<evidence type="ECO:0000256" key="1">
    <source>
        <dbReference type="ARBA" id="ARBA00004123"/>
    </source>
</evidence>
<keyword evidence="3" id="KW-0698">rRNA processing</keyword>
<dbReference type="Pfam" id="PF05997">
    <property type="entry name" value="Nop52"/>
    <property type="match status" value="1"/>
</dbReference>
<dbReference type="GO" id="GO:0005634">
    <property type="term" value="C:nucleus"/>
    <property type="evidence" value="ECO:0007669"/>
    <property type="project" value="UniProtKB-SubCell"/>
</dbReference>
<sequence length="393" mass="45101">MYPNLDQQEIVFVHKLSSGEPRARSRALKKLHSFLKESSESQSLNSETYTNLSKGLHYAMWMQDKPLLQEELAENIASLIDDFETTSEAASFVSCFIVSLSKEWHLVDRWRMDKFLMMLRVFIRKVFVTMATAEWSPEVVEPLMEALTETLISPTSRVVDSLKTHFASVYWDELGQCENVTEDVAHTFLDRYLAVLAENRTSDLYFRSICDEVFESLVRTVSRELEDGEEDEEYDEMTRVLRLDNPIPLDLDKVRKTLFEIGAKPTVNSRRRKRLYTLSKKFGAIIKGKNPVARPVEPPKGSGVDKGMVINAADKLKSIEARLKKDRQKFKTEMKVIKKQKKAEELAHIEKIMAIAKKKASSRKSANKFKPGAIKRKTGHHRTPTVPKKSKSN</sequence>
<comment type="similarity">
    <text evidence="2">Belongs to the RRP1 family.</text>
</comment>
<dbReference type="GO" id="GO:0030688">
    <property type="term" value="C:preribosome, small subunit precursor"/>
    <property type="evidence" value="ECO:0007669"/>
    <property type="project" value="InterPro"/>
</dbReference>
<feature type="region of interest" description="Disordered" evidence="5">
    <location>
        <begin position="357"/>
        <end position="393"/>
    </location>
</feature>
<dbReference type="AlphaFoldDB" id="A0A7E4VBP3"/>
<dbReference type="GO" id="GO:0006364">
    <property type="term" value="P:rRNA processing"/>
    <property type="evidence" value="ECO:0007669"/>
    <property type="project" value="UniProtKB-KW"/>
</dbReference>
<evidence type="ECO:0000256" key="4">
    <source>
        <dbReference type="ARBA" id="ARBA00023242"/>
    </source>
</evidence>
<keyword evidence="4" id="KW-0539">Nucleus</keyword>
<dbReference type="Proteomes" id="UP000492821">
    <property type="component" value="Unassembled WGS sequence"/>
</dbReference>
<evidence type="ECO:0000256" key="2">
    <source>
        <dbReference type="ARBA" id="ARBA00006374"/>
    </source>
</evidence>
<evidence type="ECO:0000313" key="6">
    <source>
        <dbReference type="Proteomes" id="UP000492821"/>
    </source>
</evidence>
<accession>A0A7E4VBP3</accession>
<evidence type="ECO:0000256" key="5">
    <source>
        <dbReference type="SAM" id="MobiDB-lite"/>
    </source>
</evidence>
<dbReference type="PANTHER" id="PTHR13026:SF0">
    <property type="entry name" value="RIBOSOMAL RNA PROCESSING 1B"/>
    <property type="match status" value="1"/>
</dbReference>
<reference evidence="6" key="1">
    <citation type="journal article" date="2013" name="Genetics">
        <title>The draft genome and transcriptome of Panagrellus redivivus are shaped by the harsh demands of a free-living lifestyle.</title>
        <authorList>
            <person name="Srinivasan J."/>
            <person name="Dillman A.R."/>
            <person name="Macchietto M.G."/>
            <person name="Heikkinen L."/>
            <person name="Lakso M."/>
            <person name="Fracchia K.M."/>
            <person name="Antoshechkin I."/>
            <person name="Mortazavi A."/>
            <person name="Wong G."/>
            <person name="Sternberg P.W."/>
        </authorList>
    </citation>
    <scope>NUCLEOTIDE SEQUENCE [LARGE SCALE GENOMIC DNA]</scope>
    <source>
        <strain evidence="6">MT8872</strain>
    </source>
</reference>
<keyword evidence="6" id="KW-1185">Reference proteome</keyword>
<reference evidence="7" key="2">
    <citation type="submission" date="2020-10" db="UniProtKB">
        <authorList>
            <consortium name="WormBaseParasite"/>
        </authorList>
    </citation>
    <scope>IDENTIFICATION</scope>
</reference>
<dbReference type="WBParaSite" id="Pan_g18935.t1">
    <property type="protein sequence ID" value="Pan_g18935.t1"/>
    <property type="gene ID" value="Pan_g18935"/>
</dbReference>
<evidence type="ECO:0000313" key="7">
    <source>
        <dbReference type="WBParaSite" id="Pan_g18935.t1"/>
    </source>
</evidence>
<dbReference type="PANTHER" id="PTHR13026">
    <property type="entry name" value="NNP-1 PROTEIN NOVEL NUCLEAR PROTEIN 1 NOP52"/>
    <property type="match status" value="1"/>
</dbReference>
<evidence type="ECO:0000256" key="3">
    <source>
        <dbReference type="ARBA" id="ARBA00022552"/>
    </source>
</evidence>
<organism evidence="6 7">
    <name type="scientific">Panagrellus redivivus</name>
    <name type="common">Microworm</name>
    <dbReference type="NCBI Taxonomy" id="6233"/>
    <lineage>
        <taxon>Eukaryota</taxon>
        <taxon>Metazoa</taxon>
        <taxon>Ecdysozoa</taxon>
        <taxon>Nematoda</taxon>
        <taxon>Chromadorea</taxon>
        <taxon>Rhabditida</taxon>
        <taxon>Tylenchina</taxon>
        <taxon>Panagrolaimomorpha</taxon>
        <taxon>Panagrolaimoidea</taxon>
        <taxon>Panagrolaimidae</taxon>
        <taxon>Panagrellus</taxon>
    </lineage>
</organism>
<protein>
    <submittedName>
        <fullName evidence="7">Ribosomal RNA processing protein 1 homolog</fullName>
    </submittedName>
</protein>
<name>A0A7E4VBP3_PANRE</name>
<comment type="subcellular location">
    <subcellularLocation>
        <location evidence="1">Nucleus</location>
    </subcellularLocation>
</comment>